<dbReference type="InterPro" id="IPR014998">
    <property type="entry name" value="DUF1848"/>
</dbReference>
<proteinExistence type="predicted"/>
<evidence type="ECO:0000313" key="2">
    <source>
        <dbReference type="Proteomes" id="UP001215503"/>
    </source>
</evidence>
<dbReference type="EMBL" id="JARHUD010000001">
    <property type="protein sequence ID" value="MDF2094502.1"/>
    <property type="molecule type" value="Genomic_DNA"/>
</dbReference>
<comment type="caution">
    <text evidence="1">The sequence shown here is derived from an EMBL/GenBank/DDBJ whole genome shotgun (WGS) entry which is preliminary data.</text>
</comment>
<sequence length="291" mass="32068">MIVSASYRSDIPAFYGQWFLERLRAGEVAWRNPYSGAVHRLPLTCEAVEGFVFWTRNPTPFLPVLKELAEAGWPFVLQVTITGYPRALEASVPAPERVLPALQEIRRRYGPHCLVWRYDPVFLSDLTPPNFHRAQLAELAERFGGLSDEVVLSFAQIYAKTRRNSDAAARRHGFDWTDPPAAEKQALLGDLGGIARAQGFRPTLCSQPDLLGAGLEPARCIDAERLSAVAGRPIAARKKGNRPGCLCAESRDIGAYDTCPHGCVYCYAVRAPQLAKTKHAAQDPKVELLGG</sequence>
<reference evidence="1 2" key="1">
    <citation type="submission" date="2023-03" db="EMBL/GenBank/DDBJ databases">
        <title>Fodinicurvata sp. CAU 1616 isolated from sea sendiment.</title>
        <authorList>
            <person name="Kim W."/>
        </authorList>
    </citation>
    <scope>NUCLEOTIDE SEQUENCE [LARGE SCALE GENOMIC DNA]</scope>
    <source>
        <strain evidence="1 2">CAU 1616</strain>
    </source>
</reference>
<organism evidence="1 2">
    <name type="scientific">Aquibaculum arenosum</name>
    <dbReference type="NCBI Taxonomy" id="3032591"/>
    <lineage>
        <taxon>Bacteria</taxon>
        <taxon>Pseudomonadati</taxon>
        <taxon>Pseudomonadota</taxon>
        <taxon>Alphaproteobacteria</taxon>
        <taxon>Rhodospirillales</taxon>
        <taxon>Rhodovibrionaceae</taxon>
        <taxon>Aquibaculum</taxon>
    </lineage>
</organism>
<dbReference type="Proteomes" id="UP001215503">
    <property type="component" value="Unassembled WGS sequence"/>
</dbReference>
<protein>
    <submittedName>
        <fullName evidence="1">DUF1848 domain-containing protein</fullName>
    </submittedName>
</protein>
<dbReference type="Pfam" id="PF08902">
    <property type="entry name" value="DUF1848"/>
    <property type="match status" value="1"/>
</dbReference>
<accession>A0ABT5YHT9</accession>
<name>A0ABT5YHT9_9PROT</name>
<dbReference type="RefSeq" id="WP_275819065.1">
    <property type="nucleotide sequence ID" value="NZ_JARHUD010000001.1"/>
</dbReference>
<evidence type="ECO:0000313" key="1">
    <source>
        <dbReference type="EMBL" id="MDF2094502.1"/>
    </source>
</evidence>
<gene>
    <name evidence="1" type="ORF">P2G67_00765</name>
</gene>
<keyword evidence="2" id="KW-1185">Reference proteome</keyword>